<evidence type="ECO:0000313" key="1">
    <source>
        <dbReference type="EMBL" id="KAJ8349363.1"/>
    </source>
</evidence>
<evidence type="ECO:0008006" key="3">
    <source>
        <dbReference type="Google" id="ProtNLM"/>
    </source>
</evidence>
<dbReference type="PANTHER" id="PTHR36688:SF2">
    <property type="entry name" value="ENDONUCLEASE_EXONUCLEASE_PHOSPHATASE DOMAIN-CONTAINING PROTEIN"/>
    <property type="match status" value="1"/>
</dbReference>
<keyword evidence="2" id="KW-1185">Reference proteome</keyword>
<dbReference type="InterPro" id="IPR052560">
    <property type="entry name" value="RdDP_mobile_element"/>
</dbReference>
<proteinExistence type="predicted"/>
<dbReference type="AlphaFoldDB" id="A0A9Q1F1Q8"/>
<dbReference type="Proteomes" id="UP001152622">
    <property type="component" value="Chromosome 9"/>
</dbReference>
<dbReference type="PANTHER" id="PTHR36688">
    <property type="entry name" value="ENDO/EXONUCLEASE/PHOSPHATASE DOMAIN-CONTAINING PROTEIN"/>
    <property type="match status" value="1"/>
</dbReference>
<organism evidence="1 2">
    <name type="scientific">Synaphobranchus kaupii</name>
    <name type="common">Kaup's arrowtooth eel</name>
    <dbReference type="NCBI Taxonomy" id="118154"/>
    <lineage>
        <taxon>Eukaryota</taxon>
        <taxon>Metazoa</taxon>
        <taxon>Chordata</taxon>
        <taxon>Craniata</taxon>
        <taxon>Vertebrata</taxon>
        <taxon>Euteleostomi</taxon>
        <taxon>Actinopterygii</taxon>
        <taxon>Neopterygii</taxon>
        <taxon>Teleostei</taxon>
        <taxon>Anguilliformes</taxon>
        <taxon>Synaphobranchidae</taxon>
        <taxon>Synaphobranchus</taxon>
    </lineage>
</organism>
<sequence length="314" mass="35509">MNILSSYLKNWRLKLSVDKTVSTMFHLYNNEATRKMNIMVDNTRLQFQPSPTYLGVKLDRTLSFKQHLDSAKAKTTARAALIRRLAGTTWGATTKTLHISTEALVFSAAEYCAPVWCRSPHVKKLDTALNTALRTVSGCLRATPTNHLPVLAGIAPTEARREAAMLALARKAQISESHLLHKIVTETPQRMRLKSRRPFATHAQELLRTTPTDISKASWVKARWRDQWKSGEPSRLHHYIEDPTDVLGQHLPRKQWTTLNRLRTGVGRFGAAMQKWGLVDSAHCECGDQLQTVEHIINSCPKHRPPNGDRSWAN</sequence>
<dbReference type="EMBL" id="JAINUF010000009">
    <property type="protein sequence ID" value="KAJ8349363.1"/>
    <property type="molecule type" value="Genomic_DNA"/>
</dbReference>
<reference evidence="1" key="1">
    <citation type="journal article" date="2023" name="Science">
        <title>Genome structures resolve the early diversification of teleost fishes.</title>
        <authorList>
            <person name="Parey E."/>
            <person name="Louis A."/>
            <person name="Montfort J."/>
            <person name="Bouchez O."/>
            <person name="Roques C."/>
            <person name="Iampietro C."/>
            <person name="Lluch J."/>
            <person name="Castinel A."/>
            <person name="Donnadieu C."/>
            <person name="Desvignes T."/>
            <person name="Floi Bucao C."/>
            <person name="Jouanno E."/>
            <person name="Wen M."/>
            <person name="Mejri S."/>
            <person name="Dirks R."/>
            <person name="Jansen H."/>
            <person name="Henkel C."/>
            <person name="Chen W.J."/>
            <person name="Zahm M."/>
            <person name="Cabau C."/>
            <person name="Klopp C."/>
            <person name="Thompson A.W."/>
            <person name="Robinson-Rechavi M."/>
            <person name="Braasch I."/>
            <person name="Lecointre G."/>
            <person name="Bobe J."/>
            <person name="Postlethwait J.H."/>
            <person name="Berthelot C."/>
            <person name="Roest Crollius H."/>
            <person name="Guiguen Y."/>
        </authorList>
    </citation>
    <scope>NUCLEOTIDE SEQUENCE</scope>
    <source>
        <strain evidence="1">WJC10195</strain>
    </source>
</reference>
<gene>
    <name evidence="1" type="ORF">SKAU_G00244930</name>
</gene>
<accession>A0A9Q1F1Q8</accession>
<evidence type="ECO:0000313" key="2">
    <source>
        <dbReference type="Proteomes" id="UP001152622"/>
    </source>
</evidence>
<protein>
    <recommendedName>
        <fullName evidence="3">Reverse transcriptase</fullName>
    </recommendedName>
</protein>
<name>A0A9Q1F1Q8_SYNKA</name>
<dbReference type="OrthoDB" id="8961633at2759"/>
<comment type="caution">
    <text evidence="1">The sequence shown here is derived from an EMBL/GenBank/DDBJ whole genome shotgun (WGS) entry which is preliminary data.</text>
</comment>